<comment type="caution">
    <text evidence="1">The sequence shown here is derived from an EMBL/GenBank/DDBJ whole genome shotgun (WGS) entry which is preliminary data.</text>
</comment>
<dbReference type="VEuPathDB" id="FungiDB:AAP_02064"/>
<evidence type="ECO:0000313" key="1">
    <source>
        <dbReference type="EMBL" id="KZZ93971.1"/>
    </source>
</evidence>
<dbReference type="Proteomes" id="UP000242877">
    <property type="component" value="Unassembled WGS sequence"/>
</dbReference>
<name>A0A168AIR6_9EURO</name>
<sequence length="52" mass="5741">MTHTHATSASTAYAAEKRDVIASVLRDNMSRPASNAEYMFDQAMLLRKASSH</sequence>
<reference evidence="1 2" key="1">
    <citation type="journal article" date="2016" name="Genome Biol. Evol.">
        <title>Divergent and convergent evolution of fungal pathogenicity.</title>
        <authorList>
            <person name="Shang Y."/>
            <person name="Xiao G."/>
            <person name="Zheng P."/>
            <person name="Cen K."/>
            <person name="Zhan S."/>
            <person name="Wang C."/>
        </authorList>
    </citation>
    <scope>NUCLEOTIDE SEQUENCE [LARGE SCALE GENOMIC DNA]</scope>
    <source>
        <strain evidence="1 2">ARSEF 7405</strain>
    </source>
</reference>
<organism evidence="1 2">
    <name type="scientific">Ascosphaera apis ARSEF 7405</name>
    <dbReference type="NCBI Taxonomy" id="392613"/>
    <lineage>
        <taxon>Eukaryota</taxon>
        <taxon>Fungi</taxon>
        <taxon>Dikarya</taxon>
        <taxon>Ascomycota</taxon>
        <taxon>Pezizomycotina</taxon>
        <taxon>Eurotiomycetes</taxon>
        <taxon>Eurotiomycetidae</taxon>
        <taxon>Onygenales</taxon>
        <taxon>Ascosphaeraceae</taxon>
        <taxon>Ascosphaera</taxon>
    </lineage>
</organism>
<protein>
    <submittedName>
        <fullName evidence="1">Uncharacterized protein</fullName>
    </submittedName>
</protein>
<evidence type="ECO:0000313" key="2">
    <source>
        <dbReference type="Proteomes" id="UP000242877"/>
    </source>
</evidence>
<accession>A0A168AIR6</accession>
<keyword evidence="2" id="KW-1185">Reference proteome</keyword>
<proteinExistence type="predicted"/>
<gene>
    <name evidence="1" type="ORF">AAP_02064</name>
</gene>
<dbReference type="EMBL" id="AZGZ01000007">
    <property type="protein sequence ID" value="KZZ93971.1"/>
    <property type="molecule type" value="Genomic_DNA"/>
</dbReference>
<dbReference type="AlphaFoldDB" id="A0A168AIR6"/>